<keyword evidence="2 5" id="KW-0479">Metal-binding</keyword>
<feature type="binding site" description="axial binding residue" evidence="5">
    <location>
        <position position="152"/>
    </location>
    <ligand>
        <name>heme c</name>
        <dbReference type="ChEBI" id="CHEBI:61717"/>
        <label>2</label>
    </ligand>
    <ligandPart>
        <name>Fe</name>
        <dbReference type="ChEBI" id="CHEBI:18248"/>
    </ligandPart>
</feature>
<feature type="domain" description="Cytochrome c" evidence="7">
    <location>
        <begin position="127"/>
        <end position="217"/>
    </location>
</feature>
<dbReference type="PANTHER" id="PTHR33751">
    <property type="entry name" value="CBB3-TYPE CYTOCHROME C OXIDASE SUBUNIT FIXP"/>
    <property type="match status" value="1"/>
</dbReference>
<dbReference type="OrthoDB" id="9773456at2"/>
<evidence type="ECO:0000256" key="6">
    <source>
        <dbReference type="SAM" id="SignalP"/>
    </source>
</evidence>
<dbReference type="GO" id="GO:0009055">
    <property type="term" value="F:electron transfer activity"/>
    <property type="evidence" value="ECO:0007669"/>
    <property type="project" value="InterPro"/>
</dbReference>
<keyword evidence="6" id="KW-0732">Signal</keyword>
<feature type="binding site" description="covalent" evidence="4">
    <location>
        <position position="45"/>
    </location>
    <ligand>
        <name>heme c</name>
        <dbReference type="ChEBI" id="CHEBI:61717"/>
        <label>1</label>
    </ligand>
</feature>
<dbReference type="GO" id="GO:0042597">
    <property type="term" value="C:periplasmic space"/>
    <property type="evidence" value="ECO:0007669"/>
    <property type="project" value="InterPro"/>
</dbReference>
<keyword evidence="1 4" id="KW-0349">Heme</keyword>
<feature type="signal peptide" evidence="6">
    <location>
        <begin position="1"/>
        <end position="23"/>
    </location>
</feature>
<evidence type="ECO:0000256" key="3">
    <source>
        <dbReference type="ARBA" id="ARBA00023004"/>
    </source>
</evidence>
<feature type="domain" description="Cytochrome c" evidence="7">
    <location>
        <begin position="30"/>
        <end position="112"/>
    </location>
</feature>
<feature type="binding site" description="axial binding residue" evidence="5">
    <location>
        <position position="194"/>
    </location>
    <ligand>
        <name>heme c</name>
        <dbReference type="ChEBI" id="CHEBI:61717"/>
        <label>2</label>
    </ligand>
    <ligandPart>
        <name>Fe</name>
        <dbReference type="ChEBI" id="CHEBI:18248"/>
    </ligandPart>
</feature>
<dbReference type="InterPro" id="IPR009056">
    <property type="entry name" value="Cyt_c-like_dom"/>
</dbReference>
<keyword evidence="3 5" id="KW-0408">Iron</keyword>
<dbReference type="PANTHER" id="PTHR33751:SF11">
    <property type="entry name" value="BLL4483 PROTEIN"/>
    <property type="match status" value="1"/>
</dbReference>
<evidence type="ECO:0000256" key="1">
    <source>
        <dbReference type="ARBA" id="ARBA00022617"/>
    </source>
</evidence>
<dbReference type="AlphaFoldDB" id="A0A5R8MGU1"/>
<keyword evidence="9" id="KW-1185">Reference proteome</keyword>
<dbReference type="RefSeq" id="WP_138181995.1">
    <property type="nucleotide sequence ID" value="NZ_VBUI01000020.1"/>
</dbReference>
<evidence type="ECO:0000313" key="8">
    <source>
        <dbReference type="EMBL" id="TLF48263.1"/>
    </source>
</evidence>
<dbReference type="Gene3D" id="1.10.760.10">
    <property type="entry name" value="Cytochrome c-like domain"/>
    <property type="match status" value="2"/>
</dbReference>
<reference evidence="8 9" key="1">
    <citation type="journal article" date="2007" name="Int. J. Syst. Evol. Microbiol.">
        <title>Halomonas saccharevitans sp. nov., Halomonas arcis sp. nov. and Halomonas subterranea sp. nov., halophilic bacteria isolated from hypersaline environments of China.</title>
        <authorList>
            <person name="Xu X.W."/>
            <person name="Wu Y.H."/>
            <person name="Zhou Z."/>
            <person name="Wang C.S."/>
            <person name="Zhou Y.G."/>
            <person name="Zhang H.B."/>
            <person name="Wang Y."/>
            <person name="Wu M."/>
        </authorList>
    </citation>
    <scope>NUCLEOTIDE SEQUENCE [LARGE SCALE GENOMIC DNA]</scope>
    <source>
        <strain evidence="8 9">TBZ3</strain>
    </source>
</reference>
<feature type="binding site" description="axial binding residue" evidence="5">
    <location>
        <position position="46"/>
    </location>
    <ligand>
        <name>heme c</name>
        <dbReference type="ChEBI" id="CHEBI:61717"/>
        <label>1</label>
    </ligand>
    <ligandPart>
        <name>Fe</name>
        <dbReference type="ChEBI" id="CHEBI:18248"/>
    </ligandPart>
</feature>
<evidence type="ECO:0000256" key="4">
    <source>
        <dbReference type="PIRSR" id="PIRSR000005-1"/>
    </source>
</evidence>
<proteinExistence type="predicted"/>
<dbReference type="InterPro" id="IPR050597">
    <property type="entry name" value="Cytochrome_c_Oxidase_Subunit"/>
</dbReference>
<protein>
    <submittedName>
        <fullName evidence="8">Cytochrome c4</fullName>
    </submittedName>
</protein>
<dbReference type="EMBL" id="VBUI01000020">
    <property type="protein sequence ID" value="TLF48263.1"/>
    <property type="molecule type" value="Genomic_DNA"/>
</dbReference>
<dbReference type="InterPro" id="IPR036909">
    <property type="entry name" value="Cyt_c-like_dom_sf"/>
</dbReference>
<accession>A0A5R8MGU1</accession>
<dbReference type="PIRSF" id="PIRSF000005">
    <property type="entry name" value="Cytochrome_c4"/>
    <property type="match status" value="1"/>
</dbReference>
<feature type="binding site" description="covalent" evidence="4">
    <location>
        <position position="148"/>
    </location>
    <ligand>
        <name>heme c</name>
        <dbReference type="ChEBI" id="CHEBI:61717"/>
        <label>2</label>
    </ligand>
</feature>
<evidence type="ECO:0000313" key="9">
    <source>
        <dbReference type="Proteomes" id="UP000306973"/>
    </source>
</evidence>
<evidence type="ECO:0000256" key="2">
    <source>
        <dbReference type="ARBA" id="ARBA00022723"/>
    </source>
</evidence>
<feature type="binding site" description="axial binding residue" evidence="5">
    <location>
        <position position="89"/>
    </location>
    <ligand>
        <name>heme c</name>
        <dbReference type="ChEBI" id="CHEBI:61717"/>
        <label>1</label>
    </ligand>
    <ligandPart>
        <name>Fe</name>
        <dbReference type="ChEBI" id="CHEBI:18248"/>
    </ligandPart>
</feature>
<dbReference type="Proteomes" id="UP000306973">
    <property type="component" value="Unassembled WGS sequence"/>
</dbReference>
<dbReference type="GO" id="GO:0020037">
    <property type="term" value="F:heme binding"/>
    <property type="evidence" value="ECO:0007669"/>
    <property type="project" value="InterPro"/>
</dbReference>
<dbReference type="Pfam" id="PF00034">
    <property type="entry name" value="Cytochrom_C"/>
    <property type="match status" value="2"/>
</dbReference>
<dbReference type="SUPFAM" id="SSF46626">
    <property type="entry name" value="Cytochrome c"/>
    <property type="match status" value="2"/>
</dbReference>
<dbReference type="GO" id="GO:0005506">
    <property type="term" value="F:iron ion binding"/>
    <property type="evidence" value="ECO:0007669"/>
    <property type="project" value="InterPro"/>
</dbReference>
<gene>
    <name evidence="8" type="ORF">FEI13_13240</name>
</gene>
<evidence type="ECO:0000259" key="7">
    <source>
        <dbReference type="PROSITE" id="PS51007"/>
    </source>
</evidence>
<comment type="PTM">
    <text evidence="4">Binds 2 heme c groups covalently per subunit.</text>
</comment>
<dbReference type="InterPro" id="IPR024167">
    <property type="entry name" value="Cytochrome_c4-like"/>
</dbReference>
<name>A0A5R8MGU1_9GAMM</name>
<sequence length="233" mass="24842">MTIIRIASGVGLLLGLASVQASAQAQALEGDAERGQQAAGVCVACHQADGMGMDNPGGESWPRLAGLPAAYIEKQLHDFKAGRRQNATMMPFASMLDDQQIADVSAYYAEMAPWPTLPTAYRAADPEDAAEWLANRGDWAEDSMIPACNQCHGPNGQGVGDNFPPLAGQHTGYLAAQLEAWRDGSRHNDPNQLMVGVAERLDEAQIAMIADYYATLPATLAERDAPSSEEDAQ</sequence>
<organism evidence="8 9">
    <name type="scientific">Halomonas urmiana</name>
    <dbReference type="NCBI Taxonomy" id="490901"/>
    <lineage>
        <taxon>Bacteria</taxon>
        <taxon>Pseudomonadati</taxon>
        <taxon>Pseudomonadota</taxon>
        <taxon>Gammaproteobacteria</taxon>
        <taxon>Oceanospirillales</taxon>
        <taxon>Halomonadaceae</taxon>
        <taxon>Halomonas</taxon>
    </lineage>
</organism>
<evidence type="ECO:0000256" key="5">
    <source>
        <dbReference type="PIRSR" id="PIRSR000005-2"/>
    </source>
</evidence>
<feature type="chain" id="PRO_5024382629" evidence="6">
    <location>
        <begin position="24"/>
        <end position="233"/>
    </location>
</feature>
<feature type="binding site" description="covalent" evidence="4">
    <location>
        <position position="151"/>
    </location>
    <ligand>
        <name>heme c</name>
        <dbReference type="ChEBI" id="CHEBI:61717"/>
        <label>2</label>
    </ligand>
</feature>
<dbReference type="PROSITE" id="PS51007">
    <property type="entry name" value="CYTC"/>
    <property type="match status" value="2"/>
</dbReference>
<comment type="caution">
    <text evidence="8">The sequence shown here is derived from an EMBL/GenBank/DDBJ whole genome shotgun (WGS) entry which is preliminary data.</text>
</comment>
<feature type="binding site" description="covalent" evidence="4">
    <location>
        <position position="42"/>
    </location>
    <ligand>
        <name>heme c</name>
        <dbReference type="ChEBI" id="CHEBI:61717"/>
        <label>1</label>
    </ligand>
</feature>